<reference evidence="5" key="1">
    <citation type="journal article" date="2015" name="BMC Genomics">
        <title>Genomic and transcriptomic analysis of the endophytic fungus Pestalotiopsis fici reveals its lifestyle and high potential for synthesis of natural products.</title>
        <authorList>
            <person name="Wang X."/>
            <person name="Zhang X."/>
            <person name="Liu L."/>
            <person name="Xiang M."/>
            <person name="Wang W."/>
            <person name="Sun X."/>
            <person name="Che Y."/>
            <person name="Guo L."/>
            <person name="Liu G."/>
            <person name="Guo L."/>
            <person name="Wang C."/>
            <person name="Yin W.B."/>
            <person name="Stadler M."/>
            <person name="Zhang X."/>
            <person name="Liu X."/>
        </authorList>
    </citation>
    <scope>NUCLEOTIDE SEQUENCE [LARGE SCALE GENOMIC DNA]</scope>
    <source>
        <strain evidence="5">W106-1 / CGMCC3.15140</strain>
    </source>
</reference>
<dbReference type="PANTHER" id="PTHR48070">
    <property type="entry name" value="ESTERASE OVCA2"/>
    <property type="match status" value="1"/>
</dbReference>
<dbReference type="GO" id="GO:0016787">
    <property type="term" value="F:hydrolase activity"/>
    <property type="evidence" value="ECO:0007669"/>
    <property type="project" value="UniProtKB-KW"/>
</dbReference>
<keyword evidence="5" id="KW-1185">Reference proteome</keyword>
<sequence length="286" mass="31047">MSAPVQNGSAKGAAKPTDKKELKILMLHGYTQSGPLFRNKTGALNKLLTKALGPGSLNLQPKLIYPTGPHRLKPSDIPGYQPPEGKSLEDMDEEQTDNWGWFRRDEATGSYRGFDDGMHRVAETIKENGGVDGVIGFSQGGAMAALVAAALEAEARPIPQALAAEDSWATKLREANGGQALRFAVVYSGFVARDEDLEWMYEGGGSGAEAGIQTPTLHFIGGLDTVVDEDRSRGLAEKCRQDRTRVIVHPGGHYVPVSKEWTAALVMWLREVLQEQTKSTTDTEKL</sequence>
<evidence type="ECO:0000313" key="4">
    <source>
        <dbReference type="EMBL" id="ETS73975.1"/>
    </source>
</evidence>
<dbReference type="EMBL" id="KI912120">
    <property type="protein sequence ID" value="ETS73975.1"/>
    <property type="molecule type" value="Genomic_DNA"/>
</dbReference>
<dbReference type="eggNOG" id="KOG2551">
    <property type="taxonomic scope" value="Eukaryota"/>
</dbReference>
<dbReference type="HOGENOM" id="CLU_051938_2_0_1"/>
<dbReference type="AlphaFoldDB" id="W3WJ69"/>
<dbReference type="GO" id="GO:0019748">
    <property type="term" value="P:secondary metabolic process"/>
    <property type="evidence" value="ECO:0007669"/>
    <property type="project" value="TreeGrafter"/>
</dbReference>
<proteinExistence type="predicted"/>
<dbReference type="KEGG" id="pfy:PFICI_13841"/>
<dbReference type="InterPro" id="IPR050593">
    <property type="entry name" value="LovG"/>
</dbReference>
<dbReference type="Pfam" id="PF03959">
    <property type="entry name" value="FSH1"/>
    <property type="match status" value="1"/>
</dbReference>
<dbReference type="GO" id="GO:0005737">
    <property type="term" value="C:cytoplasm"/>
    <property type="evidence" value="ECO:0007669"/>
    <property type="project" value="TreeGrafter"/>
</dbReference>
<evidence type="ECO:0000256" key="2">
    <source>
        <dbReference type="SAM" id="MobiDB-lite"/>
    </source>
</evidence>
<keyword evidence="1" id="KW-0378">Hydrolase</keyword>
<evidence type="ECO:0000313" key="5">
    <source>
        <dbReference type="Proteomes" id="UP000030651"/>
    </source>
</evidence>
<dbReference type="SUPFAM" id="SSF53474">
    <property type="entry name" value="alpha/beta-Hydrolases"/>
    <property type="match status" value="1"/>
</dbReference>
<organism evidence="4 5">
    <name type="scientific">Pestalotiopsis fici (strain W106-1 / CGMCC3.15140)</name>
    <dbReference type="NCBI Taxonomy" id="1229662"/>
    <lineage>
        <taxon>Eukaryota</taxon>
        <taxon>Fungi</taxon>
        <taxon>Dikarya</taxon>
        <taxon>Ascomycota</taxon>
        <taxon>Pezizomycotina</taxon>
        <taxon>Sordariomycetes</taxon>
        <taxon>Xylariomycetidae</taxon>
        <taxon>Amphisphaeriales</taxon>
        <taxon>Sporocadaceae</taxon>
        <taxon>Pestalotiopsis</taxon>
    </lineage>
</organism>
<name>W3WJ69_PESFW</name>
<gene>
    <name evidence="4" type="ORF">PFICI_13841</name>
</gene>
<dbReference type="InterPro" id="IPR005645">
    <property type="entry name" value="FSH-like_dom"/>
</dbReference>
<feature type="region of interest" description="Disordered" evidence="2">
    <location>
        <begin position="67"/>
        <end position="90"/>
    </location>
</feature>
<dbReference type="InParanoid" id="W3WJ69"/>
<dbReference type="Gene3D" id="3.40.50.1820">
    <property type="entry name" value="alpha/beta hydrolase"/>
    <property type="match status" value="1"/>
</dbReference>
<dbReference type="Proteomes" id="UP000030651">
    <property type="component" value="Unassembled WGS sequence"/>
</dbReference>
<dbReference type="STRING" id="1229662.W3WJ69"/>
<dbReference type="GeneID" id="19278854"/>
<dbReference type="OrthoDB" id="2094269at2759"/>
<feature type="domain" description="Serine hydrolase" evidence="3">
    <location>
        <begin position="20"/>
        <end position="263"/>
    </location>
</feature>
<dbReference type="FunCoup" id="W3WJ69">
    <property type="interactions" value="388"/>
</dbReference>
<evidence type="ECO:0000256" key="1">
    <source>
        <dbReference type="ARBA" id="ARBA00022801"/>
    </source>
</evidence>
<protein>
    <recommendedName>
        <fullName evidence="3">Serine hydrolase domain-containing protein</fullName>
    </recommendedName>
</protein>
<accession>W3WJ69</accession>
<dbReference type="PANTHER" id="PTHR48070:SF6">
    <property type="entry name" value="ESTERASE OVCA2"/>
    <property type="match status" value="1"/>
</dbReference>
<dbReference type="InterPro" id="IPR029058">
    <property type="entry name" value="AB_hydrolase_fold"/>
</dbReference>
<dbReference type="GO" id="GO:0005634">
    <property type="term" value="C:nucleus"/>
    <property type="evidence" value="ECO:0007669"/>
    <property type="project" value="TreeGrafter"/>
</dbReference>
<dbReference type="RefSeq" id="XP_007840613.1">
    <property type="nucleotide sequence ID" value="XM_007842422.1"/>
</dbReference>
<dbReference type="OMA" id="EEPRGWW"/>
<evidence type="ECO:0000259" key="3">
    <source>
        <dbReference type="Pfam" id="PF03959"/>
    </source>
</evidence>